<evidence type="ECO:0000313" key="2">
    <source>
        <dbReference type="EMBL" id="RKT67532.1"/>
    </source>
</evidence>
<gene>
    <name evidence="2" type="ORF">DFJ66_0707</name>
</gene>
<evidence type="ECO:0000256" key="1">
    <source>
        <dbReference type="SAM" id="Phobius"/>
    </source>
</evidence>
<comment type="caution">
    <text evidence="2">The sequence shown here is derived from an EMBL/GenBank/DDBJ whole genome shotgun (WGS) entry which is preliminary data.</text>
</comment>
<organism evidence="2 3">
    <name type="scientific">Saccharothrix variisporea</name>
    <dbReference type="NCBI Taxonomy" id="543527"/>
    <lineage>
        <taxon>Bacteria</taxon>
        <taxon>Bacillati</taxon>
        <taxon>Actinomycetota</taxon>
        <taxon>Actinomycetes</taxon>
        <taxon>Pseudonocardiales</taxon>
        <taxon>Pseudonocardiaceae</taxon>
        <taxon>Saccharothrix</taxon>
    </lineage>
</organism>
<keyword evidence="1" id="KW-1133">Transmembrane helix</keyword>
<proteinExistence type="predicted"/>
<keyword evidence="3" id="KW-1185">Reference proteome</keyword>
<dbReference type="AlphaFoldDB" id="A0A495X0P6"/>
<accession>A0A495X0P6</accession>
<keyword evidence="1" id="KW-0472">Membrane</keyword>
<protein>
    <submittedName>
        <fullName evidence="2">Uncharacterized protein</fullName>
    </submittedName>
</protein>
<evidence type="ECO:0000313" key="3">
    <source>
        <dbReference type="Proteomes" id="UP000272729"/>
    </source>
</evidence>
<keyword evidence="1" id="KW-0812">Transmembrane</keyword>
<dbReference type="Proteomes" id="UP000272729">
    <property type="component" value="Unassembled WGS sequence"/>
</dbReference>
<reference evidence="2 3" key="1">
    <citation type="submission" date="2018-10" db="EMBL/GenBank/DDBJ databases">
        <title>Sequencing the genomes of 1000 actinobacteria strains.</title>
        <authorList>
            <person name="Klenk H.-P."/>
        </authorList>
    </citation>
    <scope>NUCLEOTIDE SEQUENCE [LARGE SCALE GENOMIC DNA]</scope>
    <source>
        <strain evidence="2 3">DSM 43911</strain>
    </source>
</reference>
<sequence>MYLALLFMVLAGPGVAVFGTVVQDGWRVMAWAGLGVTLFMTPLGVFFMRSLARSRKAERRVREVGVPATAEIVAVTTASVGEDTGVELTLRVTGAGVRPFTGKVSCLPDDDLRVGTTLDALVHPTDNAFTIVGR</sequence>
<name>A0A495X0P6_9PSEU</name>
<dbReference type="EMBL" id="RBXR01000001">
    <property type="protein sequence ID" value="RKT67532.1"/>
    <property type="molecule type" value="Genomic_DNA"/>
</dbReference>
<feature type="transmembrane region" description="Helical" evidence="1">
    <location>
        <begin position="29"/>
        <end position="52"/>
    </location>
</feature>